<evidence type="ECO:0008006" key="9">
    <source>
        <dbReference type="Google" id="ProtNLM"/>
    </source>
</evidence>
<evidence type="ECO:0000313" key="8">
    <source>
        <dbReference type="Proteomes" id="UP000176547"/>
    </source>
</evidence>
<sequence>MLKFPDGFLWGAATASYQVEGGITNNDWAQSKMPPAGLACDHYHRYEEDFRIAKKLGMNAQRISLEWSRIEPERDVWNEEEIDHYRRVLEFQKKLGFTTFVTLQHLTLPNWIAKSGGWSSKETTKEFAHYVSKVATSLGHLIDFWITINEPSIHASYGYNFAAWPPFKRSFLKFLKVYRNMLNAHDRAYEMIHGHYPAAMVGFTHSIAFNEAANRRSFFDRLIARFANLTTIEETYALTKNDFLGLNYYFHNKYQLKHLQVKKVAAKNPVLTDKGWEIYPQGLYEVLKKLAVLKKPIYITENGVADAKDVLRAGFIRGHVKEVHRAFERGIPVKGYFYWSLLDNYEWPVLKNEKTGFEMKFGLVKVDFEKGLKRIIRPSAKVYAEICKTNSLII</sequence>
<name>A0A1F5NBU1_9BACT</name>
<comment type="similarity">
    <text evidence="1 5">Belongs to the glycosyl hydrolase 1 family.</text>
</comment>
<dbReference type="Proteomes" id="UP000176547">
    <property type="component" value="Unassembled WGS sequence"/>
</dbReference>
<dbReference type="PROSITE" id="PS00653">
    <property type="entry name" value="GLYCOSYL_HYDROL_F1_2"/>
    <property type="match status" value="1"/>
</dbReference>
<dbReference type="PANTHER" id="PTHR10353">
    <property type="entry name" value="GLYCOSYL HYDROLASE"/>
    <property type="match status" value="1"/>
</dbReference>
<dbReference type="InterPro" id="IPR001360">
    <property type="entry name" value="Glyco_hydro_1"/>
</dbReference>
<evidence type="ECO:0000313" key="7">
    <source>
        <dbReference type="EMBL" id="OGE75137.1"/>
    </source>
</evidence>
<dbReference type="Gene3D" id="3.20.20.80">
    <property type="entry name" value="Glycosidases"/>
    <property type="match status" value="1"/>
</dbReference>
<dbReference type="GO" id="GO:0008422">
    <property type="term" value="F:beta-glucosidase activity"/>
    <property type="evidence" value="ECO:0007669"/>
    <property type="project" value="TreeGrafter"/>
</dbReference>
<dbReference type="SUPFAM" id="SSF51445">
    <property type="entry name" value="(Trans)glycosidases"/>
    <property type="match status" value="1"/>
</dbReference>
<dbReference type="PRINTS" id="PR00131">
    <property type="entry name" value="GLHYDRLASE1"/>
</dbReference>
<evidence type="ECO:0000256" key="1">
    <source>
        <dbReference type="ARBA" id="ARBA00010838"/>
    </source>
</evidence>
<gene>
    <name evidence="7" type="ORF">A3K06_02990</name>
</gene>
<feature type="active site" description="Nucleophile" evidence="4">
    <location>
        <position position="301"/>
    </location>
</feature>
<dbReference type="PANTHER" id="PTHR10353:SF209">
    <property type="entry name" value="GALACTOLIPID GALACTOSYLTRANSFERASE SFR2, CHLOROPLASTIC"/>
    <property type="match status" value="1"/>
</dbReference>
<proteinExistence type="inferred from homology"/>
<protein>
    <recommendedName>
        <fullName evidence="9">Beta-glucosidase</fullName>
    </recommendedName>
</protein>
<reference evidence="7 8" key="1">
    <citation type="journal article" date="2016" name="Nat. Commun.">
        <title>Thousands of microbial genomes shed light on interconnected biogeochemical processes in an aquifer system.</title>
        <authorList>
            <person name="Anantharaman K."/>
            <person name="Brown C.T."/>
            <person name="Hug L.A."/>
            <person name="Sharon I."/>
            <person name="Castelle C.J."/>
            <person name="Probst A.J."/>
            <person name="Thomas B.C."/>
            <person name="Singh A."/>
            <person name="Wilkins M.J."/>
            <person name="Karaoz U."/>
            <person name="Brodie E.L."/>
            <person name="Williams K.H."/>
            <person name="Hubbard S.S."/>
            <person name="Banfield J.F."/>
        </authorList>
    </citation>
    <scope>NUCLEOTIDE SEQUENCE [LARGE SCALE GENOMIC DNA]</scope>
</reference>
<dbReference type="AlphaFoldDB" id="A0A1F5NBU1"/>
<evidence type="ECO:0000256" key="5">
    <source>
        <dbReference type="RuleBase" id="RU003690"/>
    </source>
</evidence>
<dbReference type="PROSITE" id="PS00572">
    <property type="entry name" value="GLYCOSYL_HYDROL_F1_1"/>
    <property type="match status" value="1"/>
</dbReference>
<dbReference type="InterPro" id="IPR018120">
    <property type="entry name" value="Glyco_hydro_1_AS"/>
</dbReference>
<evidence type="ECO:0000256" key="3">
    <source>
        <dbReference type="ARBA" id="ARBA00023295"/>
    </source>
</evidence>
<keyword evidence="2 6" id="KW-0378">Hydrolase</keyword>
<dbReference type="Pfam" id="PF00232">
    <property type="entry name" value="Glyco_hydro_1"/>
    <property type="match status" value="2"/>
</dbReference>
<dbReference type="EMBL" id="MFEG01000034">
    <property type="protein sequence ID" value="OGE75137.1"/>
    <property type="molecule type" value="Genomic_DNA"/>
</dbReference>
<dbReference type="InterPro" id="IPR017853">
    <property type="entry name" value="GH"/>
</dbReference>
<evidence type="ECO:0000256" key="6">
    <source>
        <dbReference type="RuleBase" id="RU004468"/>
    </source>
</evidence>
<evidence type="ECO:0000256" key="4">
    <source>
        <dbReference type="PROSITE-ProRule" id="PRU10055"/>
    </source>
</evidence>
<evidence type="ECO:0000256" key="2">
    <source>
        <dbReference type="ARBA" id="ARBA00022801"/>
    </source>
</evidence>
<dbReference type="GO" id="GO:0005975">
    <property type="term" value="P:carbohydrate metabolic process"/>
    <property type="evidence" value="ECO:0007669"/>
    <property type="project" value="InterPro"/>
</dbReference>
<comment type="caution">
    <text evidence="7">The sequence shown here is derived from an EMBL/GenBank/DDBJ whole genome shotgun (WGS) entry which is preliminary data.</text>
</comment>
<dbReference type="InterPro" id="IPR033132">
    <property type="entry name" value="GH_1_N_CS"/>
</dbReference>
<organism evidence="7 8">
    <name type="scientific">Candidatus Doudnabacteria bacterium RIFCSPHIGHO2_01_52_17</name>
    <dbReference type="NCBI Taxonomy" id="1817820"/>
    <lineage>
        <taxon>Bacteria</taxon>
        <taxon>Candidatus Doudnaibacteriota</taxon>
    </lineage>
</organism>
<keyword evidence="3 6" id="KW-0326">Glycosidase</keyword>
<accession>A0A1F5NBU1</accession>